<dbReference type="PANTHER" id="PTHR31157:SF1">
    <property type="entry name" value="SCP DOMAIN-CONTAINING PROTEIN"/>
    <property type="match status" value="1"/>
</dbReference>
<dbReference type="Pfam" id="PF00188">
    <property type="entry name" value="CAP"/>
    <property type="match status" value="1"/>
</dbReference>
<dbReference type="SUPFAM" id="SSF55797">
    <property type="entry name" value="PR-1-like"/>
    <property type="match status" value="1"/>
</dbReference>
<sequence>MMKKGIILAAVLIVAGCSSHQETTRQQAAVPAKVIRHSGVAAPSRHTNQASSIATHPGGDGNGTLRAKQLPNGITIRIGQGQLPNGAYYWTGQYPAGSQYGSVQPGMGWPTGTYKQQPATGQPAVQQPATRQPAAAQPSSGSSQFAQQVLTIVNKERSNAGLQPLTMNASLSKVAMAKAQDMYNNNYFAHQSPTYGSPFDMMKAFGITYRMAGENIAKGQRTPQEVMTQWMNSPGHRANILKNGYTQIGIAYYNGEWVQEFTG</sequence>
<dbReference type="InterPro" id="IPR014044">
    <property type="entry name" value="CAP_dom"/>
</dbReference>
<reference evidence="4 5" key="1">
    <citation type="submission" date="2024-09" db="EMBL/GenBank/DDBJ databases">
        <authorList>
            <person name="Sun Q."/>
            <person name="Mori K."/>
        </authorList>
    </citation>
    <scope>NUCLEOTIDE SEQUENCE [LARGE SCALE GENOMIC DNA]</scope>
    <source>
        <strain evidence="4 5">TISTR 2452</strain>
    </source>
</reference>
<feature type="compositionally biased region" description="Low complexity" evidence="1">
    <location>
        <begin position="122"/>
        <end position="143"/>
    </location>
</feature>
<dbReference type="PANTHER" id="PTHR31157">
    <property type="entry name" value="SCP DOMAIN-CONTAINING PROTEIN"/>
    <property type="match status" value="1"/>
</dbReference>
<feature type="compositionally biased region" description="Polar residues" evidence="1">
    <location>
        <begin position="45"/>
        <end position="54"/>
    </location>
</feature>
<keyword evidence="5" id="KW-1185">Reference proteome</keyword>
<dbReference type="PROSITE" id="PS51257">
    <property type="entry name" value="PROKAR_LIPOPROTEIN"/>
    <property type="match status" value="1"/>
</dbReference>
<keyword evidence="2" id="KW-0732">Signal</keyword>
<dbReference type="EMBL" id="JBHMDO010000047">
    <property type="protein sequence ID" value="MFB9329989.1"/>
    <property type="molecule type" value="Genomic_DNA"/>
</dbReference>
<dbReference type="InterPro" id="IPR035940">
    <property type="entry name" value="CAP_sf"/>
</dbReference>
<dbReference type="CDD" id="cd05379">
    <property type="entry name" value="CAP_bacterial"/>
    <property type="match status" value="1"/>
</dbReference>
<evidence type="ECO:0000259" key="3">
    <source>
        <dbReference type="Pfam" id="PF00188"/>
    </source>
</evidence>
<evidence type="ECO:0000256" key="1">
    <source>
        <dbReference type="SAM" id="MobiDB-lite"/>
    </source>
</evidence>
<dbReference type="Gene3D" id="3.40.33.10">
    <property type="entry name" value="CAP"/>
    <property type="match status" value="1"/>
</dbReference>
<dbReference type="RefSeq" id="WP_377500761.1">
    <property type="nucleotide sequence ID" value="NZ_JBHMDO010000047.1"/>
</dbReference>
<feature type="domain" description="SCP" evidence="3">
    <location>
        <begin position="152"/>
        <end position="257"/>
    </location>
</feature>
<gene>
    <name evidence="4" type="ORF">ACFFSY_28950</name>
</gene>
<feature type="region of interest" description="Disordered" evidence="1">
    <location>
        <begin position="42"/>
        <end position="63"/>
    </location>
</feature>
<comment type="caution">
    <text evidence="4">The sequence shown here is derived from an EMBL/GenBank/DDBJ whole genome shotgun (WGS) entry which is preliminary data.</text>
</comment>
<feature type="chain" id="PRO_5046830097" evidence="2">
    <location>
        <begin position="21"/>
        <end position="263"/>
    </location>
</feature>
<name>A0ABV5KXS0_9BACL</name>
<protein>
    <submittedName>
        <fullName evidence="4">CAP domain-containing protein</fullName>
    </submittedName>
</protein>
<dbReference type="InterPro" id="IPR014258">
    <property type="entry name" value="CAP_domain_YkwD-like"/>
</dbReference>
<feature type="signal peptide" evidence="2">
    <location>
        <begin position="1"/>
        <end position="20"/>
    </location>
</feature>
<evidence type="ECO:0000256" key="2">
    <source>
        <dbReference type="SAM" id="SignalP"/>
    </source>
</evidence>
<dbReference type="Proteomes" id="UP001589747">
    <property type="component" value="Unassembled WGS sequence"/>
</dbReference>
<feature type="region of interest" description="Disordered" evidence="1">
    <location>
        <begin position="109"/>
        <end position="143"/>
    </location>
</feature>
<accession>A0ABV5KXS0</accession>
<evidence type="ECO:0000313" key="5">
    <source>
        <dbReference type="Proteomes" id="UP001589747"/>
    </source>
</evidence>
<proteinExistence type="predicted"/>
<organism evidence="4 5">
    <name type="scientific">Paenibacillus aurantiacus</name>
    <dbReference type="NCBI Taxonomy" id="1936118"/>
    <lineage>
        <taxon>Bacteria</taxon>
        <taxon>Bacillati</taxon>
        <taxon>Bacillota</taxon>
        <taxon>Bacilli</taxon>
        <taxon>Bacillales</taxon>
        <taxon>Paenibacillaceae</taxon>
        <taxon>Paenibacillus</taxon>
    </lineage>
</organism>
<dbReference type="NCBIfam" id="TIGR02909">
    <property type="entry name" value="spore_YkwD"/>
    <property type="match status" value="1"/>
</dbReference>
<evidence type="ECO:0000313" key="4">
    <source>
        <dbReference type="EMBL" id="MFB9329989.1"/>
    </source>
</evidence>